<dbReference type="Proteomes" id="UP000293638">
    <property type="component" value="Unassembled WGS sequence"/>
</dbReference>
<evidence type="ECO:0000256" key="5">
    <source>
        <dbReference type="SAM" id="MobiDB-lite"/>
    </source>
</evidence>
<keyword evidence="9" id="KW-1185">Reference proteome</keyword>
<evidence type="ECO:0000256" key="3">
    <source>
        <dbReference type="ARBA" id="ARBA00022989"/>
    </source>
</evidence>
<feature type="transmembrane region" description="Helical" evidence="6">
    <location>
        <begin position="111"/>
        <end position="132"/>
    </location>
</feature>
<evidence type="ECO:0000256" key="1">
    <source>
        <dbReference type="ARBA" id="ARBA00004141"/>
    </source>
</evidence>
<evidence type="ECO:0000256" key="2">
    <source>
        <dbReference type="ARBA" id="ARBA00022692"/>
    </source>
</evidence>
<dbReference type="Pfam" id="PF06271">
    <property type="entry name" value="RDD"/>
    <property type="match status" value="1"/>
</dbReference>
<proteinExistence type="predicted"/>
<feature type="region of interest" description="Disordered" evidence="5">
    <location>
        <begin position="254"/>
        <end position="284"/>
    </location>
</feature>
<sequence length="284" mass="28675">MSALPGPVVTGEAVPLDLRPATFLTRGIAAALDVALQVALLLGLVTLVALVGDVVDDAVLAGLVVLAVVAVFVGEPVLLETVTGGRSLGKLALGLRVVGDDGSPVRPRQSIVRALVGFGELWLTSGVVALVASAASARGKRVGDHLAGTVVLRERVPRARAAVDAHPGVPPAWSAALDLSGLPDALAQEARTFLGRTADLLPDRRAALGARYATAVAERVTPAPLPGMPPEAYLAAVLAERRRRELARLAGSTAVPASPVLPPLPAPAPPAPSPPGAGGFAPPV</sequence>
<evidence type="ECO:0000259" key="7">
    <source>
        <dbReference type="Pfam" id="PF06271"/>
    </source>
</evidence>
<dbReference type="OrthoDB" id="9787732at2"/>
<evidence type="ECO:0000313" key="8">
    <source>
        <dbReference type="EMBL" id="RZS90147.1"/>
    </source>
</evidence>
<protein>
    <submittedName>
        <fullName evidence="8">Putative RDD family membrane protein YckC</fullName>
    </submittedName>
</protein>
<feature type="compositionally biased region" description="Pro residues" evidence="5">
    <location>
        <begin position="259"/>
        <end position="275"/>
    </location>
</feature>
<comment type="subcellular location">
    <subcellularLocation>
        <location evidence="1">Membrane</location>
        <topology evidence="1">Multi-pass membrane protein</topology>
    </subcellularLocation>
</comment>
<evidence type="ECO:0000256" key="4">
    <source>
        <dbReference type="ARBA" id="ARBA00023136"/>
    </source>
</evidence>
<evidence type="ECO:0000256" key="6">
    <source>
        <dbReference type="SAM" id="Phobius"/>
    </source>
</evidence>
<dbReference type="PANTHER" id="PTHR38480:SF1">
    <property type="entry name" value="SLR0254 PROTEIN"/>
    <property type="match status" value="1"/>
</dbReference>
<feature type="transmembrane region" description="Helical" evidence="6">
    <location>
        <begin position="58"/>
        <end position="79"/>
    </location>
</feature>
<reference evidence="8 9" key="1">
    <citation type="submission" date="2019-02" db="EMBL/GenBank/DDBJ databases">
        <title>Genomic Encyclopedia of Type Strains, Phase IV (KMG-IV): sequencing the most valuable type-strain genomes for metagenomic binning, comparative biology and taxonomic classification.</title>
        <authorList>
            <person name="Goeker M."/>
        </authorList>
    </citation>
    <scope>NUCLEOTIDE SEQUENCE [LARGE SCALE GENOMIC DNA]</scope>
    <source>
        <strain evidence="8 9">DSM 45622</strain>
    </source>
</reference>
<name>A0A4Q7NSR6_9ACTN</name>
<dbReference type="InterPro" id="IPR010432">
    <property type="entry name" value="RDD"/>
</dbReference>
<keyword evidence="3 6" id="KW-1133">Transmembrane helix</keyword>
<feature type="domain" description="RDD" evidence="7">
    <location>
        <begin position="21"/>
        <end position="147"/>
    </location>
</feature>
<feature type="transmembrane region" description="Helical" evidence="6">
    <location>
        <begin position="28"/>
        <end position="51"/>
    </location>
</feature>
<organism evidence="8 9">
    <name type="scientific">Motilibacter rhizosphaerae</name>
    <dbReference type="NCBI Taxonomy" id="598652"/>
    <lineage>
        <taxon>Bacteria</taxon>
        <taxon>Bacillati</taxon>
        <taxon>Actinomycetota</taxon>
        <taxon>Actinomycetes</taxon>
        <taxon>Motilibacterales</taxon>
        <taxon>Motilibacteraceae</taxon>
        <taxon>Motilibacter</taxon>
    </lineage>
</organism>
<evidence type="ECO:0000313" key="9">
    <source>
        <dbReference type="Proteomes" id="UP000293638"/>
    </source>
</evidence>
<dbReference type="AlphaFoldDB" id="A0A4Q7NSR6"/>
<dbReference type="EMBL" id="SGXD01000002">
    <property type="protein sequence ID" value="RZS90147.1"/>
    <property type="molecule type" value="Genomic_DNA"/>
</dbReference>
<gene>
    <name evidence="8" type="ORF">EV189_1930</name>
</gene>
<dbReference type="PANTHER" id="PTHR38480">
    <property type="entry name" value="SLR0254 PROTEIN"/>
    <property type="match status" value="1"/>
</dbReference>
<comment type="caution">
    <text evidence="8">The sequence shown here is derived from an EMBL/GenBank/DDBJ whole genome shotgun (WGS) entry which is preliminary data.</text>
</comment>
<accession>A0A4Q7NSR6</accession>
<dbReference type="GO" id="GO:0016020">
    <property type="term" value="C:membrane"/>
    <property type="evidence" value="ECO:0007669"/>
    <property type="project" value="UniProtKB-SubCell"/>
</dbReference>
<keyword evidence="2 6" id="KW-0812">Transmembrane</keyword>
<keyword evidence="4 6" id="KW-0472">Membrane</keyword>